<dbReference type="OrthoDB" id="10266249at2759"/>
<evidence type="ECO:0000313" key="7">
    <source>
        <dbReference type="EMBL" id="KAF2069160.1"/>
    </source>
</evidence>
<feature type="domain" description="DNA/RNA-binding protein Kin17 WH-like" evidence="6">
    <location>
        <begin position="52"/>
        <end position="179"/>
    </location>
</feature>
<keyword evidence="2" id="KW-0479">Metal-binding</keyword>
<dbReference type="AlphaFoldDB" id="A0A8J4PJY5"/>
<comment type="similarity">
    <text evidence="1">Belongs to the KIN17 family.</text>
</comment>
<feature type="region of interest" description="Disordered" evidence="5">
    <location>
        <begin position="210"/>
        <end position="283"/>
    </location>
</feature>
<dbReference type="GO" id="GO:0005634">
    <property type="term" value="C:nucleus"/>
    <property type="evidence" value="ECO:0007669"/>
    <property type="project" value="TreeGrafter"/>
</dbReference>
<accession>A0A8J4PJY5</accession>
<dbReference type="InterPro" id="IPR019447">
    <property type="entry name" value="DNA/RNA-bd_Kin17_WH-like_dom"/>
</dbReference>
<evidence type="ECO:0000259" key="6">
    <source>
        <dbReference type="SMART" id="SM01253"/>
    </source>
</evidence>
<dbReference type="InterPro" id="IPR056767">
    <property type="entry name" value="C2H2-Znf_KIN17"/>
</dbReference>
<evidence type="ECO:0000256" key="3">
    <source>
        <dbReference type="ARBA" id="ARBA00022771"/>
    </source>
</evidence>
<keyword evidence="8" id="KW-1185">Reference proteome</keyword>
<dbReference type="EMBL" id="AJWJ01000730">
    <property type="protein sequence ID" value="KAF2069160.1"/>
    <property type="molecule type" value="Genomic_DNA"/>
</dbReference>
<dbReference type="InterPro" id="IPR014722">
    <property type="entry name" value="Rib_uL2_dom2"/>
</dbReference>
<evidence type="ECO:0000256" key="5">
    <source>
        <dbReference type="SAM" id="MobiDB-lite"/>
    </source>
</evidence>
<dbReference type="GO" id="GO:0008270">
    <property type="term" value="F:zinc ion binding"/>
    <property type="evidence" value="ECO:0007669"/>
    <property type="project" value="UniProtKB-KW"/>
</dbReference>
<gene>
    <name evidence="7" type="ORF">CYY_009520</name>
</gene>
<feature type="compositionally biased region" description="Low complexity" evidence="5">
    <location>
        <begin position="244"/>
        <end position="260"/>
    </location>
</feature>
<sequence>MGKEGGMTPKAIANRIKAKGLQKLKWYCQICEKQCRDENGFKCHKDSEPHKRQMEIFAKRSSHMIHQYSKDFESDFMRLLSRRYPSAKVSANQVYNEFIKDRDHVHMNSTHWTTLSEFVQYLGKNGKCEVEDTPKGWFIKFINVDPDYLMRKEIEKKHNSKLEITQEEREKRDIDKKIKEMNKIFGESQVIAPTEVDKDLLGKLSIGLSKPQTTTTTTTTTTTSTTSTSTNNEEKKNIFEKESISFSLNSNNNNNRNNSNNEDKPYKQEQQHQQQQKQQDENQEKGWIIKDIVVKIIDKELGKGKYYKQKGYILSLESEFVAKIKLLESGEVLKIDQTYLETVIPSIGCDVVLLKYPYRGEIAKLVKLNIDDFNADLSFDNDDNNVLKNISYEDFSKLN</sequence>
<evidence type="ECO:0000256" key="2">
    <source>
        <dbReference type="ARBA" id="ARBA00022723"/>
    </source>
</evidence>
<reference evidence="7" key="1">
    <citation type="submission" date="2020-01" db="EMBL/GenBank/DDBJ databases">
        <title>Development of genomics and gene disruption for Polysphondylium violaceum indicates a role for the polyketide synthase stlB in stalk morphogenesis.</title>
        <authorList>
            <person name="Narita B."/>
            <person name="Kawabe Y."/>
            <person name="Kin K."/>
            <person name="Saito T."/>
            <person name="Gibbs R."/>
            <person name="Kuspa A."/>
            <person name="Muzny D."/>
            <person name="Queller D."/>
            <person name="Richards S."/>
            <person name="Strassman J."/>
            <person name="Sucgang R."/>
            <person name="Worley K."/>
            <person name="Schaap P."/>
        </authorList>
    </citation>
    <scope>NUCLEOTIDE SEQUENCE</scope>
    <source>
        <strain evidence="7">QSvi11</strain>
    </source>
</reference>
<evidence type="ECO:0000256" key="4">
    <source>
        <dbReference type="ARBA" id="ARBA00022833"/>
    </source>
</evidence>
<keyword evidence="3" id="KW-0863">Zinc-finger</keyword>
<dbReference type="PANTHER" id="PTHR12805">
    <property type="entry name" value="KIN17 KIN, ANTIGENIC DETERMINANT OF RECA PROTEIN HOMOLOG"/>
    <property type="match status" value="1"/>
</dbReference>
<name>A0A8J4PJY5_9MYCE</name>
<dbReference type="Gene3D" id="1.10.10.2030">
    <property type="entry name" value="DNA/RNA-binding protein Kin17, conserved domain"/>
    <property type="match status" value="1"/>
</dbReference>
<protein>
    <recommendedName>
        <fullName evidence="6">DNA/RNA-binding protein Kin17 WH-like domain-containing protein</fullName>
    </recommendedName>
</protein>
<keyword evidence="4" id="KW-0862">Zinc</keyword>
<feature type="compositionally biased region" description="Basic and acidic residues" evidence="5">
    <location>
        <begin position="261"/>
        <end position="270"/>
    </location>
</feature>
<dbReference type="GO" id="GO:0006974">
    <property type="term" value="P:DNA damage response"/>
    <property type="evidence" value="ECO:0007669"/>
    <property type="project" value="TreeGrafter"/>
</dbReference>
<dbReference type="InterPro" id="IPR036236">
    <property type="entry name" value="Znf_C2H2_sf"/>
</dbReference>
<organism evidence="7 8">
    <name type="scientific">Polysphondylium violaceum</name>
    <dbReference type="NCBI Taxonomy" id="133409"/>
    <lineage>
        <taxon>Eukaryota</taxon>
        <taxon>Amoebozoa</taxon>
        <taxon>Evosea</taxon>
        <taxon>Eumycetozoa</taxon>
        <taxon>Dictyostelia</taxon>
        <taxon>Dictyosteliales</taxon>
        <taxon>Dictyosteliaceae</taxon>
        <taxon>Polysphondylium</taxon>
    </lineage>
</organism>
<dbReference type="Proteomes" id="UP000695562">
    <property type="component" value="Unassembled WGS sequence"/>
</dbReference>
<proteinExistence type="inferred from homology"/>
<dbReference type="FunFam" id="1.10.10.2030:FF:000001">
    <property type="entry name" value="DNA/RNA-binding protein KIN17, putative"/>
    <property type="match status" value="1"/>
</dbReference>
<dbReference type="InterPro" id="IPR038254">
    <property type="entry name" value="KIN17_WH-like_sf"/>
</dbReference>
<dbReference type="InterPro" id="IPR041330">
    <property type="entry name" value="KN17_SH3"/>
</dbReference>
<dbReference type="InterPro" id="IPR037321">
    <property type="entry name" value="KIN17-like"/>
</dbReference>
<evidence type="ECO:0000313" key="8">
    <source>
        <dbReference type="Proteomes" id="UP000695562"/>
    </source>
</evidence>
<dbReference type="Pfam" id="PF25092">
    <property type="entry name" value="SH3_KIN17_C"/>
    <property type="match status" value="1"/>
</dbReference>
<dbReference type="SMART" id="SM01253">
    <property type="entry name" value="Kin17_mid"/>
    <property type="match status" value="1"/>
</dbReference>
<dbReference type="PANTHER" id="PTHR12805:SF0">
    <property type="entry name" value="DNA_RNA-BINDING PROTEIN KIN17"/>
    <property type="match status" value="1"/>
</dbReference>
<dbReference type="InterPro" id="IPR041995">
    <property type="entry name" value="KOW_KIN17"/>
</dbReference>
<dbReference type="Pfam" id="PF18131">
    <property type="entry name" value="KN17_SH3"/>
    <property type="match status" value="1"/>
</dbReference>
<feature type="compositionally biased region" description="Low complexity" evidence="5">
    <location>
        <begin position="213"/>
        <end position="231"/>
    </location>
</feature>
<comment type="caution">
    <text evidence="7">The sequence shown here is derived from an EMBL/GenBank/DDBJ whole genome shotgun (WGS) entry which is preliminary data.</text>
</comment>
<dbReference type="Pfam" id="PF25095">
    <property type="entry name" value="C2H2-zf_KIN17"/>
    <property type="match status" value="1"/>
</dbReference>
<feature type="compositionally biased region" description="Basic and acidic residues" evidence="5">
    <location>
        <begin position="232"/>
        <end position="243"/>
    </location>
</feature>
<evidence type="ECO:0000256" key="1">
    <source>
        <dbReference type="ARBA" id="ARBA00008517"/>
    </source>
</evidence>
<dbReference type="Pfam" id="PF10357">
    <property type="entry name" value="WH_KIN17"/>
    <property type="match status" value="1"/>
</dbReference>
<dbReference type="GO" id="GO:0006260">
    <property type="term" value="P:DNA replication"/>
    <property type="evidence" value="ECO:0007669"/>
    <property type="project" value="TreeGrafter"/>
</dbReference>
<dbReference type="GO" id="GO:0003690">
    <property type="term" value="F:double-stranded DNA binding"/>
    <property type="evidence" value="ECO:0007669"/>
    <property type="project" value="TreeGrafter"/>
</dbReference>
<dbReference type="Gene3D" id="2.30.30.30">
    <property type="match status" value="1"/>
</dbReference>
<dbReference type="SUPFAM" id="SSF57667">
    <property type="entry name" value="beta-beta-alpha zinc fingers"/>
    <property type="match status" value="1"/>
</dbReference>
<dbReference type="Gene3D" id="2.30.30.140">
    <property type="match status" value="1"/>
</dbReference>